<proteinExistence type="inferred from homology"/>
<accession>A0AAV0V7Y4</accession>
<evidence type="ECO:0000313" key="5">
    <source>
        <dbReference type="EMBL" id="CAI5742839.1"/>
    </source>
</evidence>
<keyword evidence="3" id="KW-0687">Ribonucleoprotein</keyword>
<protein>
    <submittedName>
        <fullName evidence="5">Uncharacterized protein</fullName>
    </submittedName>
</protein>
<dbReference type="GO" id="GO:0006412">
    <property type="term" value="P:translation"/>
    <property type="evidence" value="ECO:0007669"/>
    <property type="project" value="InterPro"/>
</dbReference>
<name>A0AAV0V7Y4_HYABA</name>
<dbReference type="Gene3D" id="1.10.168.20">
    <property type="entry name" value="Ribosomal protein S8e, subdomain"/>
    <property type="match status" value="1"/>
</dbReference>
<dbReference type="GO" id="GO:0003735">
    <property type="term" value="F:structural constituent of ribosome"/>
    <property type="evidence" value="ECO:0007669"/>
    <property type="project" value="InterPro"/>
</dbReference>
<evidence type="ECO:0000313" key="6">
    <source>
        <dbReference type="Proteomes" id="UP001162031"/>
    </source>
</evidence>
<feature type="compositionally biased region" description="Basic and acidic residues" evidence="4">
    <location>
        <begin position="30"/>
        <end position="40"/>
    </location>
</feature>
<feature type="region of interest" description="Disordered" evidence="4">
    <location>
        <begin position="20"/>
        <end position="40"/>
    </location>
</feature>
<dbReference type="FunFam" id="1.10.168.20:FF:000001">
    <property type="entry name" value="40S ribosomal protein S8"/>
    <property type="match status" value="1"/>
</dbReference>
<dbReference type="InterPro" id="IPR042563">
    <property type="entry name" value="Ribosomal_protein_eS8_euk"/>
</dbReference>
<gene>
    <name evidence="5" type="ORF">HBR001_LOCUS9184</name>
</gene>
<comment type="similarity">
    <text evidence="1">Belongs to the eukaryotic ribosomal protein eS8 family.</text>
</comment>
<evidence type="ECO:0000256" key="1">
    <source>
        <dbReference type="ARBA" id="ARBA00005257"/>
    </source>
</evidence>
<evidence type="ECO:0000256" key="3">
    <source>
        <dbReference type="ARBA" id="ARBA00023274"/>
    </source>
</evidence>
<dbReference type="InterPro" id="IPR001047">
    <property type="entry name" value="Ribosomal_eS8"/>
</dbReference>
<dbReference type="GO" id="GO:0005840">
    <property type="term" value="C:ribosome"/>
    <property type="evidence" value="ECO:0007669"/>
    <property type="project" value="UniProtKB-KW"/>
</dbReference>
<organism evidence="5 6">
    <name type="scientific">Hyaloperonospora brassicae</name>
    <name type="common">Brassica downy mildew</name>
    <name type="synonym">Peronospora brassicae</name>
    <dbReference type="NCBI Taxonomy" id="162125"/>
    <lineage>
        <taxon>Eukaryota</taxon>
        <taxon>Sar</taxon>
        <taxon>Stramenopiles</taxon>
        <taxon>Oomycota</taxon>
        <taxon>Peronosporomycetes</taxon>
        <taxon>Peronosporales</taxon>
        <taxon>Peronosporaceae</taxon>
        <taxon>Hyaloperonospora</taxon>
    </lineage>
</organism>
<dbReference type="AlphaFoldDB" id="A0AAV0V7Y4"/>
<evidence type="ECO:0000256" key="2">
    <source>
        <dbReference type="ARBA" id="ARBA00022980"/>
    </source>
</evidence>
<dbReference type="EMBL" id="CANTFL010001479">
    <property type="protein sequence ID" value="CAI5742839.1"/>
    <property type="molecule type" value="Genomic_DNA"/>
</dbReference>
<comment type="caution">
    <text evidence="5">The sequence shown here is derived from an EMBL/GenBank/DDBJ whole genome shotgun (WGS) entry which is preliminary data.</text>
</comment>
<reference evidence="5" key="1">
    <citation type="submission" date="2022-12" db="EMBL/GenBank/DDBJ databases">
        <authorList>
            <person name="Webb A."/>
        </authorList>
    </citation>
    <scope>NUCLEOTIDE SEQUENCE</scope>
    <source>
        <strain evidence="5">Hp1</strain>
    </source>
</reference>
<keyword evidence="2" id="KW-0689">Ribosomal protein</keyword>
<dbReference type="GO" id="GO:1990904">
    <property type="term" value="C:ribonucleoprotein complex"/>
    <property type="evidence" value="ECO:0007669"/>
    <property type="project" value="UniProtKB-KW"/>
</dbReference>
<dbReference type="PANTHER" id="PTHR10394">
    <property type="entry name" value="40S RIBOSOMAL PROTEIN S8"/>
    <property type="match status" value="1"/>
</dbReference>
<keyword evidence="6" id="KW-1185">Reference proteome</keyword>
<dbReference type="Proteomes" id="UP001162031">
    <property type="component" value="Unassembled WGS sequence"/>
</dbReference>
<sequence length="118" mass="13890">MFLVGVSSDSRHKCYDIGDSRKQYRKKMHSDHGRQPQRLRNERYEAHYGVKIGVKKNAEEVEEEELVKKSSHVLCNLAKRQRTRKLDSKIDDQCDSDILEGKELESYQRQLATKKPKK</sequence>
<evidence type="ECO:0000256" key="4">
    <source>
        <dbReference type="SAM" id="MobiDB-lite"/>
    </source>
</evidence>